<dbReference type="SUPFAM" id="SSF88713">
    <property type="entry name" value="Glycoside hydrolase/deacetylase"/>
    <property type="match status" value="1"/>
</dbReference>
<dbReference type="Gene3D" id="3.20.20.370">
    <property type="entry name" value="Glycoside hydrolase/deacetylase"/>
    <property type="match status" value="1"/>
</dbReference>
<dbReference type="PANTHER" id="PTHR10587:SF137">
    <property type="entry name" value="4-DEOXY-4-FORMAMIDO-L-ARABINOSE-PHOSPHOUNDECAPRENOL DEFORMYLASE ARND-RELATED"/>
    <property type="match status" value="1"/>
</dbReference>
<keyword evidence="4" id="KW-1185">Reference proteome</keyword>
<name>A0ABX2SB41_9ACTN</name>
<dbReference type="EMBL" id="JACBZA010000001">
    <property type="protein sequence ID" value="NYH86870.1"/>
    <property type="molecule type" value="Genomic_DNA"/>
</dbReference>
<sequence length="311" mass="32465">MSRVRWPSLTTALAGGGLAAVVAGGLVLSACAPAPTGPQPTAPVTGNAAPGGTSGPSGTVPADRTSASPTPAPTCPPPEQKVVRSAPGKGKTVALTFDDGPGPAMLAIANVLHDKGVTATFFDTGAHDAADPATVTKVASMGFLLGNHTWDHEYPAGTPSGWTVAYLRDQLSRTSAQQRRLTGRPTCFFRPPGGYLTNVLRTAAREGMSTVRWSVDARDWSQPGYADPDAVTRIVDRATSPDPDHRRHPIVLMHAAKASHEDEAKVSSYRGNTVAALPRIVDWYTARGYRFVDLLGRTASQVGAGQAGTRP</sequence>
<dbReference type="PROSITE" id="PS51257">
    <property type="entry name" value="PROKAR_LIPOPROTEIN"/>
    <property type="match status" value="1"/>
</dbReference>
<evidence type="ECO:0000259" key="2">
    <source>
        <dbReference type="PROSITE" id="PS51677"/>
    </source>
</evidence>
<feature type="domain" description="NodB homology" evidence="2">
    <location>
        <begin position="91"/>
        <end position="292"/>
    </location>
</feature>
<evidence type="ECO:0000313" key="3">
    <source>
        <dbReference type="EMBL" id="NYH86870.1"/>
    </source>
</evidence>
<dbReference type="PROSITE" id="PS51677">
    <property type="entry name" value="NODB"/>
    <property type="match status" value="1"/>
</dbReference>
<dbReference type="Pfam" id="PF01522">
    <property type="entry name" value="Polysacc_deac_1"/>
    <property type="match status" value="1"/>
</dbReference>
<dbReference type="CDD" id="cd10917">
    <property type="entry name" value="CE4_NodB_like_6s_7s"/>
    <property type="match status" value="1"/>
</dbReference>
<reference evidence="3 4" key="1">
    <citation type="submission" date="2020-07" db="EMBL/GenBank/DDBJ databases">
        <title>Sequencing the genomes of 1000 actinobacteria strains.</title>
        <authorList>
            <person name="Klenk H.-P."/>
        </authorList>
    </citation>
    <scope>NUCLEOTIDE SEQUENCE [LARGE SCALE GENOMIC DNA]</scope>
    <source>
        <strain evidence="3 4">DSM 45117</strain>
    </source>
</reference>
<feature type="compositionally biased region" description="Low complexity" evidence="1">
    <location>
        <begin position="42"/>
        <end position="69"/>
    </location>
</feature>
<feature type="compositionally biased region" description="Pro residues" evidence="1">
    <location>
        <begin position="70"/>
        <end position="79"/>
    </location>
</feature>
<dbReference type="Proteomes" id="UP000533017">
    <property type="component" value="Unassembled WGS sequence"/>
</dbReference>
<proteinExistence type="predicted"/>
<feature type="region of interest" description="Disordered" evidence="1">
    <location>
        <begin position="36"/>
        <end position="88"/>
    </location>
</feature>
<evidence type="ECO:0000313" key="4">
    <source>
        <dbReference type="Proteomes" id="UP000533017"/>
    </source>
</evidence>
<dbReference type="InterPro" id="IPR050248">
    <property type="entry name" value="Polysacc_deacetylase_ArnD"/>
</dbReference>
<gene>
    <name evidence="3" type="ORF">FHR37_005721</name>
</gene>
<dbReference type="InterPro" id="IPR002509">
    <property type="entry name" value="NODB_dom"/>
</dbReference>
<accession>A0ABX2SB41</accession>
<dbReference type="RefSeq" id="WP_092886632.1">
    <property type="nucleotide sequence ID" value="NZ_FOOI01000014.1"/>
</dbReference>
<protein>
    <submittedName>
        <fullName evidence="3">Peptidoglycan/xylan/chitin deacetylase (PgdA/CDA1 family)</fullName>
    </submittedName>
</protein>
<comment type="caution">
    <text evidence="3">The sequence shown here is derived from an EMBL/GenBank/DDBJ whole genome shotgun (WGS) entry which is preliminary data.</text>
</comment>
<dbReference type="InterPro" id="IPR011330">
    <property type="entry name" value="Glyco_hydro/deAcase_b/a-brl"/>
</dbReference>
<organism evidence="3 4">
    <name type="scientific">Actinopolymorpha cephalotaxi</name>
    <dbReference type="NCBI Taxonomy" id="504797"/>
    <lineage>
        <taxon>Bacteria</taxon>
        <taxon>Bacillati</taxon>
        <taxon>Actinomycetota</taxon>
        <taxon>Actinomycetes</taxon>
        <taxon>Propionibacteriales</taxon>
        <taxon>Actinopolymorphaceae</taxon>
        <taxon>Actinopolymorpha</taxon>
    </lineage>
</organism>
<dbReference type="PANTHER" id="PTHR10587">
    <property type="entry name" value="GLYCOSYL TRANSFERASE-RELATED"/>
    <property type="match status" value="1"/>
</dbReference>
<evidence type="ECO:0000256" key="1">
    <source>
        <dbReference type="SAM" id="MobiDB-lite"/>
    </source>
</evidence>